<sequence>MSDNELRLRLVIRRHGLPEVKLVWTAPADPDFTISKLVAQVNEVVPLESGEWGLEDYAVELRAADGSTFECLHFQSVPKVLNNDDQVIIRSLLTDDLKRRRLSGRHQISFDGKHLVDGVAFGRPWLRLPRDRPPVSLPPRKRARILDDAGDDADRDEHDANEEDSPLLLEFPGLATSSGRVHSTRRSSKRVRIAVDSDDTDVNRDDYERHNHWERGRENVEDDGAEESEEAEEAEDDEFRPDNEDDSDGDADLDIDQEDLLDELHDIREENVALGDEAADEAYSMDHHLETSEIVHASSPPARPLMDLDTLDKIAILRAAFPTAPVSLCEEAVTKHGKDIQRAYRQLSAAHRPSMDFGDMLDHQLSVTFSSSARQVVDPLPAKETPNRLSSTRRKPASATQPANVKFPPQHDNKEASDDADSLSSSSSETSSSSDTGSISGLQTREAIKQRLRNANHAESMISQPNSGSGPDDDVDGDSTFNPTQENENASDALSRSSTSSPAPSLSSSSLSDSTDDDTVVRHPRQKEHESSTAPDLSELSSDASTSSEEESEESDEESSDDSQESEDDSDMSSDSEPEEMTSKSIRKQFQSQAITKSTPAVTAVAENTTASNRPTAPPGSGLRKTQRRNLRRRLAKRFASGTGETNTVSQKLTDGRGQGIPGVASSGAPPESQQARQQKEAELLARKQALLAMMEDDEPTNSAQNQQDQQQASHSVLVEKAPQDPETVAESQGDGTSSARRNRVKVDTSAGRRMLFGALGLRNPKSKAEEDKLRKDLMKNVRPHVNLRNPSSTLSAQVGTTEPSASVEKDSIREDEGPREESEEEEGEGEEEQAEDPEAWREKINYRAVECCDEGIELSEPPFPFVQRWDPQQHGSHYHYGSNKNGRGGKRKRAQRNSGQFYQEAKNGGSVAAKKQRTASDFDEPAAVEEQHDETEYDDTAIRYDDEEDEGGAEEEEEEEEEERPVQSTMAAESQMSDIDDLPSLPSDLSTLSPLPLGDAKPGMVITWKEWLLSSATNWQPQLANIVAVVVKVEAEDGTRFRLLLAKRDRGMDRIEKVYDEETGERVYDRFEAPDTEDEDEEDGDAVDDGYRNKEYSELMEPMIVQQPLKDYGAPGDRHRQEQNSRTESVVPDTYQDQDCAGERGSNANGSPATSERASEEDATGATAGAQRDDDPFRSSSPVPVDNTRASTSTPSRSRIRSSPFKEPEGMSVMVNSSEQAPSPGSGSSPDLDGRDPDDEGYIGGEDEDMEVDEDTKQEQQQQEQHREEYLDDAAGTSESPPKASIWEILHPCRSRKQENMPGRGR</sequence>
<feature type="compositionally biased region" description="Polar residues" evidence="1">
    <location>
        <begin position="967"/>
        <end position="977"/>
    </location>
</feature>
<gene>
    <name evidence="3" type="ORF">SODALDRAFT_377319</name>
</gene>
<feature type="compositionally biased region" description="Low complexity" evidence="1">
    <location>
        <begin position="1189"/>
        <end position="1204"/>
    </location>
</feature>
<proteinExistence type="predicted"/>
<feature type="compositionally biased region" description="Low complexity" evidence="1">
    <location>
        <begin position="1223"/>
        <end position="1232"/>
    </location>
</feature>
<dbReference type="OrthoDB" id="5368821at2759"/>
<feature type="compositionally biased region" description="Basic and acidic residues" evidence="1">
    <location>
        <begin position="767"/>
        <end position="780"/>
    </location>
</feature>
<reference evidence="3 4" key="1">
    <citation type="journal article" date="2018" name="Mol. Ecol.">
        <title>The obligate alkalophilic soda-lake fungus Sodiomyces alkalinus has shifted to a protein diet.</title>
        <authorList>
            <person name="Grum-Grzhimaylo A.A."/>
            <person name="Falkoski D.L."/>
            <person name="van den Heuvel J."/>
            <person name="Valero-Jimenez C.A."/>
            <person name="Min B."/>
            <person name="Choi I.G."/>
            <person name="Lipzen A."/>
            <person name="Daum C.G."/>
            <person name="Aanen D.K."/>
            <person name="Tsang A."/>
            <person name="Henrissat B."/>
            <person name="Bilanenko E.N."/>
            <person name="de Vries R.P."/>
            <person name="van Kan J.A.L."/>
            <person name="Grigoriev I.V."/>
            <person name="Debets A.J.M."/>
        </authorList>
    </citation>
    <scope>NUCLEOTIDE SEQUENCE [LARGE SCALE GENOMIC DNA]</scope>
    <source>
        <strain evidence="3 4">F11</strain>
    </source>
</reference>
<feature type="compositionally biased region" description="Acidic residues" evidence="1">
    <location>
        <begin position="1075"/>
        <end position="1089"/>
    </location>
</feature>
<feature type="compositionally biased region" description="Acidic residues" evidence="1">
    <location>
        <begin position="548"/>
        <end position="580"/>
    </location>
</feature>
<dbReference type="Pfam" id="PF24054">
    <property type="entry name" value="DUF7357"/>
    <property type="match status" value="1"/>
</dbReference>
<evidence type="ECO:0000313" key="4">
    <source>
        <dbReference type="Proteomes" id="UP000272025"/>
    </source>
</evidence>
<organism evidence="3 4">
    <name type="scientific">Sodiomyces alkalinus (strain CBS 110278 / VKM F-3762 / F11)</name>
    <name type="common">Alkaliphilic filamentous fungus</name>
    <dbReference type="NCBI Taxonomy" id="1314773"/>
    <lineage>
        <taxon>Eukaryota</taxon>
        <taxon>Fungi</taxon>
        <taxon>Dikarya</taxon>
        <taxon>Ascomycota</taxon>
        <taxon>Pezizomycotina</taxon>
        <taxon>Sordariomycetes</taxon>
        <taxon>Hypocreomycetidae</taxon>
        <taxon>Glomerellales</taxon>
        <taxon>Plectosphaerellaceae</taxon>
        <taxon>Sodiomyces</taxon>
    </lineage>
</organism>
<feature type="compositionally biased region" description="Basic residues" evidence="1">
    <location>
        <begin position="625"/>
        <end position="637"/>
    </location>
</feature>
<dbReference type="STRING" id="1314773.A0A3N2Q4P1"/>
<dbReference type="EMBL" id="ML119052">
    <property type="protein sequence ID" value="ROT41667.1"/>
    <property type="molecule type" value="Genomic_DNA"/>
</dbReference>
<feature type="compositionally biased region" description="Polar residues" evidence="1">
    <location>
        <begin position="789"/>
        <end position="805"/>
    </location>
</feature>
<accession>A0A3N2Q4P1</accession>
<feature type="compositionally biased region" description="Basic and acidic residues" evidence="1">
    <location>
        <begin position="201"/>
        <end position="219"/>
    </location>
</feature>
<dbReference type="GeneID" id="39583376"/>
<feature type="compositionally biased region" description="Basic residues" evidence="1">
    <location>
        <begin position="182"/>
        <end position="192"/>
    </location>
</feature>
<feature type="compositionally biased region" description="Polar residues" evidence="1">
    <location>
        <begin position="730"/>
        <end position="740"/>
    </location>
</feature>
<evidence type="ECO:0000313" key="3">
    <source>
        <dbReference type="EMBL" id="ROT41667.1"/>
    </source>
</evidence>
<feature type="compositionally biased region" description="Low complexity" evidence="1">
    <location>
        <begin position="490"/>
        <end position="513"/>
    </location>
</feature>
<evidence type="ECO:0000259" key="2">
    <source>
        <dbReference type="Pfam" id="PF24054"/>
    </source>
</evidence>
<feature type="compositionally biased region" description="Low complexity" evidence="1">
    <location>
        <begin position="538"/>
        <end position="547"/>
    </location>
</feature>
<feature type="compositionally biased region" description="Polar residues" evidence="1">
    <location>
        <begin position="1147"/>
        <end position="1157"/>
    </location>
</feature>
<feature type="region of interest" description="Disordered" evidence="1">
    <location>
        <begin position="1110"/>
        <end position="1307"/>
    </location>
</feature>
<keyword evidence="4" id="KW-1185">Reference proteome</keyword>
<dbReference type="InterPro" id="IPR055781">
    <property type="entry name" value="DUF7357"/>
</dbReference>
<feature type="compositionally biased region" description="Polar residues" evidence="1">
    <location>
        <begin position="643"/>
        <end position="653"/>
    </location>
</feature>
<feature type="region of interest" description="Disordered" evidence="1">
    <location>
        <begin position="376"/>
        <end position="842"/>
    </location>
</feature>
<feature type="compositionally biased region" description="Acidic residues" evidence="1">
    <location>
        <begin position="220"/>
        <end position="253"/>
    </location>
</feature>
<feature type="compositionally biased region" description="Acidic residues" evidence="1">
    <location>
        <begin position="822"/>
        <end position="838"/>
    </location>
</feature>
<feature type="region of interest" description="Disordered" evidence="1">
    <location>
        <begin position="150"/>
        <end position="253"/>
    </location>
</feature>
<feature type="compositionally biased region" description="Acidic residues" evidence="1">
    <location>
        <begin position="150"/>
        <end position="165"/>
    </location>
</feature>
<name>A0A3N2Q4P1_SODAK</name>
<feature type="compositionally biased region" description="Basic and acidic residues" evidence="1">
    <location>
        <begin position="808"/>
        <end position="821"/>
    </location>
</feature>
<feature type="compositionally biased region" description="Low complexity" evidence="1">
    <location>
        <begin position="702"/>
        <end position="714"/>
    </location>
</feature>
<dbReference type="RefSeq" id="XP_028469473.1">
    <property type="nucleotide sequence ID" value="XM_028614899.1"/>
</dbReference>
<feature type="domain" description="DUF7357" evidence="2">
    <location>
        <begin position="6"/>
        <end position="140"/>
    </location>
</feature>
<feature type="compositionally biased region" description="Low complexity" evidence="1">
    <location>
        <begin position="422"/>
        <end position="442"/>
    </location>
</feature>
<feature type="compositionally biased region" description="Polar residues" evidence="1">
    <location>
        <begin position="588"/>
        <end position="615"/>
    </location>
</feature>
<feature type="region of interest" description="Disordered" evidence="1">
    <location>
        <begin position="860"/>
        <end position="985"/>
    </location>
</feature>
<feature type="compositionally biased region" description="Acidic residues" evidence="1">
    <location>
        <begin position="1237"/>
        <end position="1257"/>
    </location>
</feature>
<feature type="region of interest" description="Disordered" evidence="1">
    <location>
        <begin position="1067"/>
        <end position="1091"/>
    </location>
</feature>
<feature type="compositionally biased region" description="Acidic residues" evidence="1">
    <location>
        <begin position="922"/>
        <end position="964"/>
    </location>
</feature>
<evidence type="ECO:0000256" key="1">
    <source>
        <dbReference type="SAM" id="MobiDB-lite"/>
    </source>
</evidence>
<feature type="compositionally biased region" description="Basic and acidic residues" evidence="1">
    <location>
        <begin position="1117"/>
        <end position="1126"/>
    </location>
</feature>
<protein>
    <recommendedName>
        <fullName evidence="2">DUF7357 domain-containing protein</fullName>
    </recommendedName>
</protein>
<dbReference type="Proteomes" id="UP000272025">
    <property type="component" value="Unassembled WGS sequence"/>
</dbReference>